<name>A0A1B7WSG6_APHFL</name>
<protein>
    <submittedName>
        <fullName evidence="1">Uncharacterized protein</fullName>
    </submittedName>
</protein>
<accession>A0A1B7WSG6</accession>
<reference evidence="1 2" key="1">
    <citation type="submission" date="2015-09" db="EMBL/GenBank/DDBJ databases">
        <title>Aphanizomenon flos-aquae WA102.</title>
        <authorList>
            <person name="Driscoll C."/>
        </authorList>
    </citation>
    <scope>NUCLEOTIDE SEQUENCE [LARGE SCALE GENOMIC DNA]</scope>
    <source>
        <strain evidence="1">WA102</strain>
    </source>
</reference>
<gene>
    <name evidence="1" type="ORF">AN484_22805</name>
</gene>
<dbReference type="Proteomes" id="UP000092093">
    <property type="component" value="Unassembled WGS sequence"/>
</dbReference>
<dbReference type="EMBL" id="LJOW01000184">
    <property type="protein sequence ID" value="OBQ39970.1"/>
    <property type="molecule type" value="Genomic_DNA"/>
</dbReference>
<sequence>MIKLKEEREDLLNARNKKLKILAEAKKRGETVTPDDAGVDYYISCHEEELLSKKEWEESKNIR</sequence>
<evidence type="ECO:0000313" key="1">
    <source>
        <dbReference type="EMBL" id="OBQ39970.1"/>
    </source>
</evidence>
<evidence type="ECO:0000313" key="2">
    <source>
        <dbReference type="Proteomes" id="UP000092093"/>
    </source>
</evidence>
<organism evidence="1 2">
    <name type="scientific">Aphanizomenon flos-aquae WA102</name>
    <dbReference type="NCBI Taxonomy" id="1710896"/>
    <lineage>
        <taxon>Bacteria</taxon>
        <taxon>Bacillati</taxon>
        <taxon>Cyanobacteriota</taxon>
        <taxon>Cyanophyceae</taxon>
        <taxon>Nostocales</taxon>
        <taxon>Aphanizomenonaceae</taxon>
        <taxon>Aphanizomenon</taxon>
    </lineage>
</organism>
<proteinExistence type="predicted"/>
<comment type="caution">
    <text evidence="1">The sequence shown here is derived from an EMBL/GenBank/DDBJ whole genome shotgun (WGS) entry which is preliminary data.</text>
</comment>
<dbReference type="AlphaFoldDB" id="A0A1B7WSG6"/>